<evidence type="ECO:0000256" key="1">
    <source>
        <dbReference type="ARBA" id="ARBA00004496"/>
    </source>
</evidence>
<feature type="binding site" evidence="9">
    <location>
        <begin position="51"/>
        <end position="54"/>
    </location>
    <ligand>
        <name>substrate</name>
    </ligand>
</feature>
<dbReference type="Proteomes" id="UP000017818">
    <property type="component" value="Unassembled WGS sequence"/>
</dbReference>
<feature type="binding site" evidence="9">
    <location>
        <position position="134"/>
    </location>
    <ligand>
        <name>substrate</name>
    </ligand>
</feature>
<feature type="site" description="Stabilizes the phosphoryl group" evidence="10">
    <location>
        <position position="51"/>
    </location>
</feature>
<evidence type="ECO:0000256" key="10">
    <source>
        <dbReference type="PIRSR" id="PIRSR004682-3"/>
    </source>
</evidence>
<dbReference type="NCBIfam" id="TIGR01656">
    <property type="entry name" value="Histidinol-ppas"/>
    <property type="match status" value="1"/>
</dbReference>
<keyword evidence="11" id="KW-0460">Magnesium</keyword>
<dbReference type="OrthoDB" id="9801899at2"/>
<dbReference type="PANTHER" id="PTHR42891:SF1">
    <property type="entry name" value="D-GLYCERO-BETA-D-MANNO-HEPTOSE-1,7-BISPHOSPHATE 7-PHOSPHATASE"/>
    <property type="match status" value="1"/>
</dbReference>
<sequence>MNKALFLDRDGIINYDENGYTHNIEEFRFKEEIFNISRYFYNKGYIIIVVTNQSGIARGFYSEEDFINLSKWMMNEFKIRKVEIKDIFYCPYHKDGIGIYRKDSFDRKPNPGMLIKAMNKYNISPEESIMIGDKESDIIAAKRSKIATRILISEEICMCDYTKKYSNLKEYERALL</sequence>
<evidence type="ECO:0000256" key="4">
    <source>
        <dbReference type="ARBA" id="ARBA00022801"/>
    </source>
</evidence>
<dbReference type="RefSeq" id="WP_009527302.1">
    <property type="nucleotide sequence ID" value="NZ_JH815225.1"/>
</dbReference>
<accession>V9HNJ0</accession>
<keyword evidence="2 7" id="KW-0963">Cytoplasm</keyword>
<dbReference type="HOGENOM" id="CLU_085077_3_0_9"/>
<dbReference type="GO" id="GO:0016791">
    <property type="term" value="F:phosphatase activity"/>
    <property type="evidence" value="ECO:0007669"/>
    <property type="project" value="InterPro"/>
</dbReference>
<comment type="subcellular location">
    <subcellularLocation>
        <location evidence="1 7">Cytoplasm</location>
    </subcellularLocation>
</comment>
<dbReference type="GO" id="GO:0046872">
    <property type="term" value="F:metal ion binding"/>
    <property type="evidence" value="ECO:0007669"/>
    <property type="project" value="UniProtKB-KW"/>
</dbReference>
<evidence type="ECO:0000256" key="3">
    <source>
        <dbReference type="ARBA" id="ARBA00022723"/>
    </source>
</evidence>
<feature type="binding site" evidence="11">
    <location>
        <position position="8"/>
    </location>
    <ligand>
        <name>Mg(2+)</name>
        <dbReference type="ChEBI" id="CHEBI:18420"/>
    </ligand>
</feature>
<keyword evidence="5 7" id="KW-0119">Carbohydrate metabolism</keyword>
<evidence type="ECO:0000256" key="8">
    <source>
        <dbReference type="PIRSR" id="PIRSR004682-1"/>
    </source>
</evidence>
<dbReference type="InterPro" id="IPR006543">
    <property type="entry name" value="Histidinol-phos"/>
</dbReference>
<evidence type="ECO:0000256" key="7">
    <source>
        <dbReference type="PIRNR" id="PIRNR004682"/>
    </source>
</evidence>
<dbReference type="EC" id="3.1.3.-" evidence="7"/>
<keyword evidence="11" id="KW-0862">Zinc</keyword>
<dbReference type="Pfam" id="PF13419">
    <property type="entry name" value="HAD_2"/>
    <property type="match status" value="1"/>
</dbReference>
<dbReference type="AlphaFoldDB" id="V9HNJ0"/>
<keyword evidence="3 11" id="KW-0479">Metal-binding</keyword>
<dbReference type="NCBIfam" id="TIGR01662">
    <property type="entry name" value="HAD-SF-IIIA"/>
    <property type="match status" value="1"/>
</dbReference>
<dbReference type="GO" id="GO:0005975">
    <property type="term" value="P:carbohydrate metabolic process"/>
    <property type="evidence" value="ECO:0007669"/>
    <property type="project" value="InterPro"/>
</dbReference>
<evidence type="ECO:0000256" key="9">
    <source>
        <dbReference type="PIRSR" id="PIRSR004682-2"/>
    </source>
</evidence>
<evidence type="ECO:0000256" key="5">
    <source>
        <dbReference type="ARBA" id="ARBA00023277"/>
    </source>
</evidence>
<evidence type="ECO:0000256" key="11">
    <source>
        <dbReference type="PIRSR" id="PIRSR004682-4"/>
    </source>
</evidence>
<dbReference type="NCBIfam" id="TIGR00213">
    <property type="entry name" value="GmhB_yaeD"/>
    <property type="match status" value="1"/>
</dbReference>
<feature type="site" description="Contributes to substrate recognition" evidence="10">
    <location>
        <position position="107"/>
    </location>
</feature>
<proteinExistence type="inferred from homology"/>
<name>V9HNJ0_9FIRM</name>
<dbReference type="EMBL" id="AFZF02000006">
    <property type="protein sequence ID" value="EHL15307.1"/>
    <property type="molecule type" value="Genomic_DNA"/>
</dbReference>
<feature type="binding site" evidence="11">
    <location>
        <position position="133"/>
    </location>
    <ligand>
        <name>Mg(2+)</name>
        <dbReference type="ChEBI" id="CHEBI:18420"/>
    </ligand>
</feature>
<feature type="site" description="Stabilizes the phosphoryl group" evidence="10">
    <location>
        <position position="108"/>
    </location>
</feature>
<dbReference type="InterPro" id="IPR036412">
    <property type="entry name" value="HAD-like_sf"/>
</dbReference>
<dbReference type="InterPro" id="IPR006549">
    <property type="entry name" value="HAD-SF_hydro_IIIA"/>
</dbReference>
<feature type="binding site" evidence="11">
    <location>
        <position position="90"/>
    </location>
    <ligand>
        <name>Zn(2+)</name>
        <dbReference type="ChEBI" id="CHEBI:29105"/>
    </ligand>
</feature>
<dbReference type="InterPro" id="IPR023214">
    <property type="entry name" value="HAD_sf"/>
</dbReference>
<evidence type="ECO:0000313" key="13">
    <source>
        <dbReference type="Proteomes" id="UP000017818"/>
    </source>
</evidence>
<organism evidence="12 13">
    <name type="scientific">Peptoanaerobacter stomatis</name>
    <dbReference type="NCBI Taxonomy" id="796937"/>
    <lineage>
        <taxon>Bacteria</taxon>
        <taxon>Bacillati</taxon>
        <taxon>Bacillota</taxon>
        <taxon>Clostridia</taxon>
        <taxon>Peptostreptococcales</taxon>
        <taxon>Filifactoraceae</taxon>
        <taxon>Peptoanaerobacter</taxon>
    </lineage>
</organism>
<dbReference type="InterPro" id="IPR004446">
    <property type="entry name" value="Heptose_bisP_phosphatase"/>
</dbReference>
<dbReference type="PANTHER" id="PTHR42891">
    <property type="entry name" value="D-GLYCERO-BETA-D-MANNO-HEPTOSE-1,7-BISPHOSPHATE 7-PHOSPHATASE"/>
    <property type="match status" value="1"/>
</dbReference>
<dbReference type="PIRSF" id="PIRSF004682">
    <property type="entry name" value="GmhB"/>
    <property type="match status" value="1"/>
</dbReference>
<dbReference type="CDD" id="cd07503">
    <property type="entry name" value="HAD_HisB-N"/>
    <property type="match status" value="1"/>
</dbReference>
<feature type="binding site" evidence="9">
    <location>
        <begin position="8"/>
        <end position="10"/>
    </location>
    <ligand>
        <name>substrate</name>
    </ligand>
</feature>
<dbReference type="NCBIfam" id="TIGR01549">
    <property type="entry name" value="HAD-SF-IA-v1"/>
    <property type="match status" value="1"/>
</dbReference>
<dbReference type="GO" id="GO:0005737">
    <property type="term" value="C:cytoplasm"/>
    <property type="evidence" value="ECO:0007669"/>
    <property type="project" value="UniProtKB-SubCell"/>
</dbReference>
<dbReference type="Gene3D" id="3.40.50.1000">
    <property type="entry name" value="HAD superfamily/HAD-like"/>
    <property type="match status" value="1"/>
</dbReference>
<feature type="binding site" evidence="11">
    <location>
        <position position="10"/>
    </location>
    <ligand>
        <name>Mg(2+)</name>
        <dbReference type="ChEBI" id="CHEBI:18420"/>
    </ligand>
</feature>
<gene>
    <name evidence="12" type="ORF">HMPREF9630_00676</name>
</gene>
<keyword evidence="4 7" id="KW-0378">Hydrolase</keyword>
<protein>
    <recommendedName>
        <fullName evidence="6 7">D,D-heptose 1,7-bisphosphate phosphatase</fullName>
        <ecNumber evidence="7">3.1.3.-</ecNumber>
    </recommendedName>
</protein>
<feature type="active site" description="Proton donor" evidence="8">
    <location>
        <position position="10"/>
    </location>
</feature>
<feature type="binding site" evidence="9">
    <location>
        <begin position="107"/>
        <end position="108"/>
    </location>
    <ligand>
        <name>substrate</name>
    </ligand>
</feature>
<evidence type="ECO:0000313" key="12">
    <source>
        <dbReference type="EMBL" id="EHL15307.1"/>
    </source>
</evidence>
<dbReference type="InterPro" id="IPR006439">
    <property type="entry name" value="HAD-SF_hydro_IA"/>
</dbReference>
<comment type="cofactor">
    <cofactor evidence="11">
        <name>Mg(2+)</name>
        <dbReference type="ChEBI" id="CHEBI:18420"/>
    </cofactor>
</comment>
<feature type="binding site" evidence="9">
    <location>
        <begin position="16"/>
        <end position="20"/>
    </location>
    <ligand>
        <name>substrate</name>
    </ligand>
</feature>
<feature type="active site" description="Nucleophile" evidence="8">
    <location>
        <position position="8"/>
    </location>
</feature>
<comment type="similarity">
    <text evidence="7">Belongs to the gmhB family.</text>
</comment>
<evidence type="ECO:0000256" key="2">
    <source>
        <dbReference type="ARBA" id="ARBA00022490"/>
    </source>
</evidence>
<dbReference type="SUPFAM" id="SSF56784">
    <property type="entry name" value="HAD-like"/>
    <property type="match status" value="1"/>
</dbReference>
<comment type="cofactor">
    <cofactor evidence="11">
        <name>Zn(2+)</name>
        <dbReference type="ChEBI" id="CHEBI:29105"/>
    </cofactor>
</comment>
<dbReference type="PATRIC" id="fig|796939.3.peg.1658"/>
<reference evidence="12 13" key="1">
    <citation type="submission" date="2012-05" db="EMBL/GenBank/DDBJ databases">
        <title>The Genome Sequence of Eubacteriaceae bacterium CM2.</title>
        <authorList>
            <consortium name="The Broad Institute Genome Sequencing Platform"/>
            <person name="Earl A."/>
            <person name="Ward D."/>
            <person name="Feldgarden M."/>
            <person name="Gevers D."/>
            <person name="Sizova M."/>
            <person name="Hazen A."/>
            <person name="Epstein S."/>
            <person name="Walker B."/>
            <person name="Young S.K."/>
            <person name="Zeng Q."/>
            <person name="Gargeya S."/>
            <person name="Fitzgerald M."/>
            <person name="Haas B."/>
            <person name="Abouelleil A."/>
            <person name="Alvarado L."/>
            <person name="Arachchi H.M."/>
            <person name="Berlin A."/>
            <person name="Chapman S.B."/>
            <person name="Goldberg J."/>
            <person name="Griggs A."/>
            <person name="Gujja S."/>
            <person name="Hansen M."/>
            <person name="Howarth C."/>
            <person name="Imamovic A."/>
            <person name="Larimer J."/>
            <person name="McCowen C."/>
            <person name="Montmayeur A."/>
            <person name="Murphy C."/>
            <person name="Neiman D."/>
            <person name="Pearson M."/>
            <person name="Priest M."/>
            <person name="Roberts A."/>
            <person name="Saif S."/>
            <person name="Shea T."/>
            <person name="Sisk P."/>
            <person name="Sykes S."/>
            <person name="Wortman J."/>
            <person name="Nusbaum C."/>
            <person name="Birren B."/>
        </authorList>
    </citation>
    <scope>NUCLEOTIDE SEQUENCE [LARGE SCALE GENOMIC DNA]</scope>
    <source>
        <strain evidence="12 13">CM2</strain>
    </source>
</reference>
<dbReference type="InterPro" id="IPR041492">
    <property type="entry name" value="HAD_2"/>
</dbReference>
<feature type="binding site" evidence="11">
    <location>
        <position position="134"/>
    </location>
    <ligand>
        <name>Mg(2+)</name>
        <dbReference type="ChEBI" id="CHEBI:18420"/>
    </ligand>
</feature>
<comment type="caution">
    <text evidence="12">The sequence shown here is derived from an EMBL/GenBank/DDBJ whole genome shotgun (WGS) entry which is preliminary data.</text>
</comment>
<evidence type="ECO:0000256" key="6">
    <source>
        <dbReference type="ARBA" id="ARBA00031828"/>
    </source>
</evidence>